<evidence type="ECO:0000313" key="2">
    <source>
        <dbReference type="Proteomes" id="UP000308836"/>
    </source>
</evidence>
<name>A0AC61R8Y7_9FIRM</name>
<gene>
    <name evidence="1" type="ORF">E5336_02800</name>
</gene>
<keyword evidence="1" id="KW-0067">ATP-binding</keyword>
<keyword evidence="1" id="KW-0378">Hydrolase</keyword>
<keyword evidence="1" id="KW-0347">Helicase</keyword>
<accession>A0AC61R8Y7</accession>
<sequence>MLETSLHTLNEPQREAATTIDEHVRIIAGAGSGKTRVLMARIAYLINEVGILPWRIMAITFTNKAANEMKERLRAMIGDVASDVRISTIHSLCVRILREDGQALGYPKSFAILDPDDQKSILRRLVKENGIDKSEAAPGAVISYISNNKSSDVSVEQAQKLAGRHHKTFAFLYEHYEKTRKEMKAMDFDDLLWETDRLLKTEPAIRDKWQNRLEYIHVDEFQDVDPIQYSIIRQLCAPATRVCVVGDPDQTIYTWRGASVDIILRFDQDFVPCRTIILNENYRSTRSILEASNQLIANNMDRIEKELFTSREEDEPIVYHEAIEDSEEPLFVARKIQEFHKQGVAYNDIAILYRSNYLSRAFEKAFRSIGLPYRIYGGIRFYERQEIKDILSYLRLCTDVDEDDPDRFALDLAVTRVINVPKRSIGEKTLDKIRAQASAEHLNLYDVLSHPEGFAKSTTAKLVKFYDMIEDLKAIRHASGLLAMFDALLENSGYKAMLEGTKEEDRLENIMELRSDIADALKADPNTTLEQYLQDIALFTDKEQEGAGEGGVTMMTVHASKGLEFPVVFVVDLNDGIFPSGHSLDEGGKRALEEERRLLYVAMTRAKKSLVVTWSNGFSYVLQTFKTPSRFLMELPYARQSAPVAAPSSKNKKAAGKYRRGDVVDHDKYGQGVVVDIDGTVGKVAFGHKFGIKKIDLSHPSIHKA</sequence>
<reference evidence="1" key="1">
    <citation type="submission" date="2019-04" db="EMBL/GenBank/DDBJ databases">
        <title>Microbes associate with the intestines of laboratory mice.</title>
        <authorList>
            <person name="Navarre W."/>
            <person name="Wong E."/>
            <person name="Huang K."/>
            <person name="Tropini C."/>
            <person name="Ng K."/>
            <person name="Yu B."/>
        </authorList>
    </citation>
    <scope>NUCLEOTIDE SEQUENCE</scope>
    <source>
        <strain evidence="1">NM09_H32</strain>
    </source>
</reference>
<protein>
    <submittedName>
        <fullName evidence="1">DNA/RNA helicase</fullName>
    </submittedName>
</protein>
<keyword evidence="1" id="KW-0547">Nucleotide-binding</keyword>
<proteinExistence type="predicted"/>
<organism evidence="1 2">
    <name type="scientific">Dubosiella muris</name>
    <dbReference type="NCBI Taxonomy" id="3038133"/>
    <lineage>
        <taxon>Bacteria</taxon>
        <taxon>Bacillati</taxon>
        <taxon>Bacillota</taxon>
        <taxon>Erysipelotrichia</taxon>
        <taxon>Erysipelotrichales</taxon>
        <taxon>Erysipelotrichaceae</taxon>
        <taxon>Dubosiella</taxon>
    </lineage>
</organism>
<dbReference type="Proteomes" id="UP000308836">
    <property type="component" value="Unassembled WGS sequence"/>
</dbReference>
<comment type="caution">
    <text evidence="1">The sequence shown here is derived from an EMBL/GenBank/DDBJ whole genome shotgun (WGS) entry which is preliminary data.</text>
</comment>
<keyword evidence="2" id="KW-1185">Reference proteome</keyword>
<evidence type="ECO:0000313" key="1">
    <source>
        <dbReference type="EMBL" id="TGY66736.1"/>
    </source>
</evidence>
<dbReference type="EMBL" id="SRYG01000004">
    <property type="protein sequence ID" value="TGY66736.1"/>
    <property type="molecule type" value="Genomic_DNA"/>
</dbReference>